<gene>
    <name evidence="2" type="ORF">BEMITA_LOCUS2539</name>
</gene>
<name>A0A9P0A4J8_BEMTA</name>
<organism evidence="2 3">
    <name type="scientific">Bemisia tabaci</name>
    <name type="common">Sweetpotato whitefly</name>
    <name type="synonym">Aleurodes tabaci</name>
    <dbReference type="NCBI Taxonomy" id="7038"/>
    <lineage>
        <taxon>Eukaryota</taxon>
        <taxon>Metazoa</taxon>
        <taxon>Ecdysozoa</taxon>
        <taxon>Arthropoda</taxon>
        <taxon>Hexapoda</taxon>
        <taxon>Insecta</taxon>
        <taxon>Pterygota</taxon>
        <taxon>Neoptera</taxon>
        <taxon>Paraneoptera</taxon>
        <taxon>Hemiptera</taxon>
        <taxon>Sternorrhyncha</taxon>
        <taxon>Aleyrodoidea</taxon>
        <taxon>Aleyrodidae</taxon>
        <taxon>Aleyrodinae</taxon>
        <taxon>Bemisia</taxon>
    </lineage>
</organism>
<keyword evidence="3" id="KW-1185">Reference proteome</keyword>
<evidence type="ECO:0008006" key="4">
    <source>
        <dbReference type="Google" id="ProtNLM"/>
    </source>
</evidence>
<protein>
    <recommendedName>
        <fullName evidence="4">Peptidase A2 domain-containing protein</fullName>
    </recommendedName>
</protein>
<evidence type="ECO:0000313" key="2">
    <source>
        <dbReference type="EMBL" id="CAH0383059.1"/>
    </source>
</evidence>
<evidence type="ECO:0000256" key="1">
    <source>
        <dbReference type="SAM" id="MobiDB-lite"/>
    </source>
</evidence>
<dbReference type="PANTHER" id="PTHR47331:SF5">
    <property type="entry name" value="RIBONUCLEASE H"/>
    <property type="match status" value="1"/>
</dbReference>
<reference evidence="2" key="1">
    <citation type="submission" date="2021-12" db="EMBL/GenBank/DDBJ databases">
        <authorList>
            <person name="King R."/>
        </authorList>
    </citation>
    <scope>NUCLEOTIDE SEQUENCE</scope>
</reference>
<evidence type="ECO:0000313" key="3">
    <source>
        <dbReference type="Proteomes" id="UP001152759"/>
    </source>
</evidence>
<proteinExistence type="predicted"/>
<feature type="region of interest" description="Disordered" evidence="1">
    <location>
        <begin position="87"/>
        <end position="136"/>
    </location>
</feature>
<accession>A0A9P0A4J8</accession>
<feature type="region of interest" description="Disordered" evidence="1">
    <location>
        <begin position="36"/>
        <end position="64"/>
    </location>
</feature>
<sequence>MLMDEAIEFSVAHPDSPLEADRLQVEFERLTREAQTEYLKRSKKNDTSKQQDASEDHRGSNKEYPKLEEIISFLEKEAAYADDLVTSRKENKDAQSNSNKNAPNNSSNKNSTKALVTTTKDDKSENSSGQNQRSPAPCVLCSEPHPIYRCLKFRDMPFVQRLELVKARKLCKRCLSGMHTTEKCNKDFRCIACNEPHNTWLHPPPPTPTTAEKPKSSVTMVGETSRPDTVILLATVQVEVSSSKKATMLRGILDLGSQTTIIVTKCARALQCSIDPNLNPVNGISGYPVPIRGITKINLKHHGKVLIRDQFVTVLDKISSPTPSTPISPEVRYRLAGYPLADPDFDKVNAPVEILIGLDILPQLLCGETISLGPGFPTALKTKLGYAVMGIAPAAEPSQVLISTINHQKIHAPHRCPLCLKNHGVNRCLQFRKIQRNRKFSITQPKGLCVSYLSDNHEKSECNLATSCKIYNQDHNTLLRDHPIFGVSSSVSATAHLIRELETELRGCSVEESYAYADTAAAGLVPVKNALTWQNRLDNFYNHKVSQLKQWISSASQFFTGVAPAKREIPPSLQKDESTTFTVLGIQWPLSEGKNTEIET</sequence>
<feature type="compositionally biased region" description="Low complexity" evidence="1">
    <location>
        <begin position="96"/>
        <end position="111"/>
    </location>
</feature>
<dbReference type="AlphaFoldDB" id="A0A9P0A4J8"/>
<feature type="region of interest" description="Disordered" evidence="1">
    <location>
        <begin position="1"/>
        <end position="20"/>
    </location>
</feature>
<dbReference type="EMBL" id="OU963871">
    <property type="protein sequence ID" value="CAH0383059.1"/>
    <property type="molecule type" value="Genomic_DNA"/>
</dbReference>
<dbReference type="PANTHER" id="PTHR47331">
    <property type="entry name" value="PHD-TYPE DOMAIN-CONTAINING PROTEIN"/>
    <property type="match status" value="1"/>
</dbReference>
<dbReference type="Proteomes" id="UP001152759">
    <property type="component" value="Chromosome 10"/>
</dbReference>